<keyword evidence="5" id="KW-1185">Reference proteome</keyword>
<dbReference type="PANTHER" id="PTHR33491">
    <property type="entry name" value="OSJNBA0016N04.9 PROTEIN"/>
    <property type="match status" value="1"/>
</dbReference>
<name>A0A0D3GWD2_9ORYZ</name>
<dbReference type="Gramene" id="OBART08G02990.1">
    <property type="protein sequence ID" value="OBART08G02990.1"/>
    <property type="gene ID" value="OBART08G02990"/>
</dbReference>
<proteinExistence type="predicted"/>
<organism evidence="4">
    <name type="scientific">Oryza barthii</name>
    <dbReference type="NCBI Taxonomy" id="65489"/>
    <lineage>
        <taxon>Eukaryota</taxon>
        <taxon>Viridiplantae</taxon>
        <taxon>Streptophyta</taxon>
        <taxon>Embryophyta</taxon>
        <taxon>Tracheophyta</taxon>
        <taxon>Spermatophyta</taxon>
        <taxon>Magnoliopsida</taxon>
        <taxon>Liliopsida</taxon>
        <taxon>Poales</taxon>
        <taxon>Poaceae</taxon>
        <taxon>BOP clade</taxon>
        <taxon>Oryzoideae</taxon>
        <taxon>Oryzeae</taxon>
        <taxon>Oryzinae</taxon>
        <taxon>Oryza</taxon>
    </lineage>
</organism>
<dbReference type="GO" id="GO:0030247">
    <property type="term" value="F:polysaccharide binding"/>
    <property type="evidence" value="ECO:0007669"/>
    <property type="project" value="InterPro"/>
</dbReference>
<dbReference type="EnsemblPlants" id="OBART08G02990.1">
    <property type="protein sequence ID" value="OBART08G02990.1"/>
    <property type="gene ID" value="OBART08G02990"/>
</dbReference>
<dbReference type="Proteomes" id="UP000026960">
    <property type="component" value="Chromosome 8"/>
</dbReference>
<evidence type="ECO:0000313" key="4">
    <source>
        <dbReference type="EnsemblPlants" id="OBART08G02990.1"/>
    </source>
</evidence>
<sequence>MISSPVFPCAGAASAGYGAGCPKRCGNLTIDYPFGIGAACARGTDFQLVCNDTVQPPKLDFD</sequence>
<keyword evidence="2" id="KW-0732">Signal</keyword>
<feature type="domain" description="Wall-associated receptor kinase galacturonan-binding" evidence="3">
    <location>
        <begin position="21"/>
        <end position="54"/>
    </location>
</feature>
<dbReference type="STRING" id="65489.A0A0D3GWD2"/>
<comment type="subcellular location">
    <subcellularLocation>
        <location evidence="1">Membrane</location>
        <topology evidence="1">Single-pass membrane protein</topology>
    </subcellularLocation>
</comment>
<dbReference type="InterPro" id="IPR025287">
    <property type="entry name" value="WAK_GUB"/>
</dbReference>
<accession>A0A0D3GWD2</accession>
<reference evidence="4" key="2">
    <citation type="submission" date="2015-03" db="UniProtKB">
        <authorList>
            <consortium name="EnsemblPlants"/>
        </authorList>
    </citation>
    <scope>IDENTIFICATION</scope>
</reference>
<evidence type="ECO:0000256" key="1">
    <source>
        <dbReference type="ARBA" id="ARBA00004167"/>
    </source>
</evidence>
<protein>
    <recommendedName>
        <fullName evidence="3">Wall-associated receptor kinase galacturonan-binding domain-containing protein</fullName>
    </recommendedName>
</protein>
<dbReference type="GO" id="GO:0016020">
    <property type="term" value="C:membrane"/>
    <property type="evidence" value="ECO:0007669"/>
    <property type="project" value="UniProtKB-SubCell"/>
</dbReference>
<reference evidence="4" key="1">
    <citation type="journal article" date="2009" name="Rice">
        <title>De Novo Next Generation Sequencing of Plant Genomes.</title>
        <authorList>
            <person name="Rounsley S."/>
            <person name="Marri P.R."/>
            <person name="Yu Y."/>
            <person name="He R."/>
            <person name="Sisneros N."/>
            <person name="Goicoechea J.L."/>
            <person name="Lee S.J."/>
            <person name="Angelova A."/>
            <person name="Kudrna D."/>
            <person name="Luo M."/>
            <person name="Affourtit J."/>
            <person name="Desany B."/>
            <person name="Knight J."/>
            <person name="Niazi F."/>
            <person name="Egholm M."/>
            <person name="Wing R.A."/>
        </authorList>
    </citation>
    <scope>NUCLEOTIDE SEQUENCE [LARGE SCALE GENOMIC DNA]</scope>
    <source>
        <strain evidence="4">cv. IRGC 105608</strain>
    </source>
</reference>
<dbReference type="Pfam" id="PF13947">
    <property type="entry name" value="GUB_WAK_bind"/>
    <property type="match status" value="1"/>
</dbReference>
<evidence type="ECO:0000313" key="5">
    <source>
        <dbReference type="Proteomes" id="UP000026960"/>
    </source>
</evidence>
<dbReference type="PaxDb" id="65489-OBART08G02990.1"/>
<evidence type="ECO:0000256" key="2">
    <source>
        <dbReference type="ARBA" id="ARBA00022729"/>
    </source>
</evidence>
<dbReference type="AlphaFoldDB" id="A0A0D3GWD2"/>
<dbReference type="HOGENOM" id="CLU_2907654_0_0_1"/>
<evidence type="ECO:0000259" key="3">
    <source>
        <dbReference type="Pfam" id="PF13947"/>
    </source>
</evidence>